<evidence type="ECO:0000313" key="2">
    <source>
        <dbReference type="EMBL" id="VFU33618.1"/>
    </source>
</evidence>
<evidence type="ECO:0000259" key="1">
    <source>
        <dbReference type="Pfam" id="PF12234"/>
    </source>
</evidence>
<dbReference type="PANTHER" id="PTHR13950:SF9">
    <property type="entry name" value="RABCONNECTIN-3A"/>
    <property type="match status" value="1"/>
</dbReference>
<organism evidence="2">
    <name type="scientific">Salix viminalis</name>
    <name type="common">Common osier</name>
    <name type="synonym">Basket willow</name>
    <dbReference type="NCBI Taxonomy" id="40686"/>
    <lineage>
        <taxon>Eukaryota</taxon>
        <taxon>Viridiplantae</taxon>
        <taxon>Streptophyta</taxon>
        <taxon>Embryophyta</taxon>
        <taxon>Tracheophyta</taxon>
        <taxon>Spermatophyta</taxon>
        <taxon>Magnoliopsida</taxon>
        <taxon>eudicotyledons</taxon>
        <taxon>Gunneridae</taxon>
        <taxon>Pentapetalae</taxon>
        <taxon>rosids</taxon>
        <taxon>fabids</taxon>
        <taxon>Malpighiales</taxon>
        <taxon>Salicaceae</taxon>
        <taxon>Saliceae</taxon>
        <taxon>Salix</taxon>
    </lineage>
</organism>
<dbReference type="GO" id="GO:0007035">
    <property type="term" value="P:vacuolar acidification"/>
    <property type="evidence" value="ECO:0007669"/>
    <property type="project" value="TreeGrafter"/>
</dbReference>
<dbReference type="GO" id="GO:0043291">
    <property type="term" value="C:RAVE complex"/>
    <property type="evidence" value="ECO:0007669"/>
    <property type="project" value="TreeGrafter"/>
</dbReference>
<sequence>MKRTNLWLHFSPAIFRHQLELAIAFFLLGGDTYSAITICAKNFGDEQLALIICRLIEGRGGPLEHHLITKFILPSASERGDYWLTSLLEWELGNYSQSFLSMLGLQASSMTDKSPLSSNNAAFMDPHIGLHCLSLVSKNSMRNAAGEQSAAILGRWATIMAATAFNRRGLPLWSAFHLL</sequence>
<proteinExistence type="predicted"/>
<gene>
    <name evidence="2" type="ORF">SVIM_LOCUS155005</name>
</gene>
<reference evidence="2" key="1">
    <citation type="submission" date="2019-03" db="EMBL/GenBank/DDBJ databases">
        <authorList>
            <person name="Mank J."/>
            <person name="Almeida P."/>
        </authorList>
    </citation>
    <scope>NUCLEOTIDE SEQUENCE</scope>
    <source>
        <strain evidence="2">78183</strain>
    </source>
</reference>
<dbReference type="InterPro" id="IPR052208">
    <property type="entry name" value="DmX-like/RAVE_component"/>
</dbReference>
<dbReference type="InterPro" id="IPR022033">
    <property type="entry name" value="Rav1p_C"/>
</dbReference>
<accession>A0A6N2KYH2</accession>
<dbReference type="EMBL" id="CAADRP010000913">
    <property type="protein sequence ID" value="VFU33618.1"/>
    <property type="molecule type" value="Genomic_DNA"/>
</dbReference>
<dbReference type="AlphaFoldDB" id="A0A6N2KYH2"/>
<feature type="domain" description="RAVE complex protein Rav1 C-terminal" evidence="1">
    <location>
        <begin position="16"/>
        <end position="113"/>
    </location>
</feature>
<protein>
    <recommendedName>
        <fullName evidence="1">RAVE complex protein Rav1 C-terminal domain-containing protein</fullName>
    </recommendedName>
</protein>
<dbReference type="Pfam" id="PF12234">
    <property type="entry name" value="Rav1p_C"/>
    <property type="match status" value="1"/>
</dbReference>
<name>A0A6N2KYH2_SALVM</name>
<dbReference type="PANTHER" id="PTHR13950">
    <property type="entry name" value="RABCONNECTIN-RELATED"/>
    <property type="match status" value="1"/>
</dbReference>